<feature type="domain" description="HMA" evidence="2">
    <location>
        <begin position="1"/>
        <end position="65"/>
    </location>
</feature>
<name>A0A928KY48_9FIRM</name>
<dbReference type="SUPFAM" id="SSF55008">
    <property type="entry name" value="HMA, heavy metal-associated domain"/>
    <property type="match status" value="1"/>
</dbReference>
<dbReference type="GO" id="GO:0046872">
    <property type="term" value="F:metal ion binding"/>
    <property type="evidence" value="ECO:0007669"/>
    <property type="project" value="UniProtKB-KW"/>
</dbReference>
<dbReference type="Pfam" id="PF00403">
    <property type="entry name" value="HMA"/>
    <property type="match status" value="1"/>
</dbReference>
<evidence type="ECO:0000313" key="4">
    <source>
        <dbReference type="Proteomes" id="UP000754750"/>
    </source>
</evidence>
<keyword evidence="1" id="KW-0479">Metal-binding</keyword>
<evidence type="ECO:0000259" key="2">
    <source>
        <dbReference type="PROSITE" id="PS50846"/>
    </source>
</evidence>
<protein>
    <submittedName>
        <fullName evidence="3">Heavy-metal-associated domain-containing protein</fullName>
    </submittedName>
</protein>
<evidence type="ECO:0000313" key="3">
    <source>
        <dbReference type="EMBL" id="MBE6834235.1"/>
    </source>
</evidence>
<dbReference type="Proteomes" id="UP000754750">
    <property type="component" value="Unassembled WGS sequence"/>
</dbReference>
<accession>A0A928KY48</accession>
<evidence type="ECO:0000256" key="1">
    <source>
        <dbReference type="ARBA" id="ARBA00022723"/>
    </source>
</evidence>
<dbReference type="InterPro" id="IPR036163">
    <property type="entry name" value="HMA_dom_sf"/>
</dbReference>
<organism evidence="3 4">
    <name type="scientific">Faecalispora sporosphaeroides</name>
    <dbReference type="NCBI Taxonomy" id="1549"/>
    <lineage>
        <taxon>Bacteria</taxon>
        <taxon>Bacillati</taxon>
        <taxon>Bacillota</taxon>
        <taxon>Clostridia</taxon>
        <taxon>Eubacteriales</taxon>
        <taxon>Oscillospiraceae</taxon>
        <taxon>Faecalispora</taxon>
    </lineage>
</organism>
<dbReference type="CDD" id="cd00371">
    <property type="entry name" value="HMA"/>
    <property type="match status" value="1"/>
</dbReference>
<dbReference type="PROSITE" id="PS01047">
    <property type="entry name" value="HMA_1"/>
    <property type="match status" value="1"/>
</dbReference>
<dbReference type="PROSITE" id="PS50846">
    <property type="entry name" value="HMA_2"/>
    <property type="match status" value="1"/>
</dbReference>
<sequence>MKKLLAIEGMTCEHCQARVEKALNGIEGVQAKVNLKHKEATVTLSRDVPDEEFSKVVEDAGYKLVSVKEKKGLFG</sequence>
<dbReference type="InterPro" id="IPR017969">
    <property type="entry name" value="Heavy-metal-associated_CS"/>
</dbReference>
<dbReference type="Gene3D" id="3.30.70.100">
    <property type="match status" value="1"/>
</dbReference>
<dbReference type="InterPro" id="IPR006121">
    <property type="entry name" value="HMA_dom"/>
</dbReference>
<dbReference type="EMBL" id="SVNY01000006">
    <property type="protein sequence ID" value="MBE6834235.1"/>
    <property type="molecule type" value="Genomic_DNA"/>
</dbReference>
<dbReference type="RefSeq" id="WP_009061578.1">
    <property type="nucleotide sequence ID" value="NZ_JBKWRC010000003.1"/>
</dbReference>
<reference evidence="3" key="1">
    <citation type="submission" date="2019-04" db="EMBL/GenBank/DDBJ databases">
        <title>Evolution of Biomass-Degrading Anaerobic Consortia Revealed by Metagenomics.</title>
        <authorList>
            <person name="Peng X."/>
        </authorList>
    </citation>
    <scope>NUCLEOTIDE SEQUENCE</scope>
    <source>
        <strain evidence="3">SIG551</strain>
    </source>
</reference>
<proteinExistence type="predicted"/>
<dbReference type="AlphaFoldDB" id="A0A928KY48"/>
<gene>
    <name evidence="3" type="ORF">E7512_11780</name>
</gene>
<comment type="caution">
    <text evidence="3">The sequence shown here is derived from an EMBL/GenBank/DDBJ whole genome shotgun (WGS) entry which is preliminary data.</text>
</comment>